<keyword evidence="14" id="KW-0496">Mitochondrion</keyword>
<keyword evidence="7" id="KW-0138">CF(0)</keyword>
<keyword evidence="10" id="KW-0862">Zinc</keyword>
<feature type="compositionally biased region" description="Low complexity" evidence="20">
    <location>
        <begin position="339"/>
        <end position="354"/>
    </location>
</feature>
<dbReference type="Pfam" id="PF04718">
    <property type="entry name" value="ATP-synt_G"/>
    <property type="match status" value="1"/>
</dbReference>
<dbReference type="SUPFAM" id="SSF51735">
    <property type="entry name" value="NAD(P)-binding Rossmann-fold domains"/>
    <property type="match status" value="1"/>
</dbReference>
<evidence type="ECO:0000256" key="9">
    <source>
        <dbReference type="ARBA" id="ARBA00022781"/>
    </source>
</evidence>
<evidence type="ECO:0000256" key="3">
    <source>
        <dbReference type="ARBA" id="ARBA00005699"/>
    </source>
</evidence>
<evidence type="ECO:0000256" key="19">
    <source>
        <dbReference type="ARBA" id="ARBA00049317"/>
    </source>
</evidence>
<comment type="catalytic activity">
    <reaction evidence="19">
        <text>L-arabinitol + NAD(+) = L-xylulose + NADH + H(+)</text>
        <dbReference type="Rhea" id="RHEA:16381"/>
        <dbReference type="ChEBI" id="CHEBI:15378"/>
        <dbReference type="ChEBI" id="CHEBI:17399"/>
        <dbReference type="ChEBI" id="CHEBI:18403"/>
        <dbReference type="ChEBI" id="CHEBI:57540"/>
        <dbReference type="ChEBI" id="CHEBI:57945"/>
        <dbReference type="EC" id="1.1.1.12"/>
    </reaction>
</comment>
<dbReference type="EMBL" id="MU251418">
    <property type="protein sequence ID" value="KAG9235972.1"/>
    <property type="molecule type" value="Genomic_DNA"/>
</dbReference>
<evidence type="ECO:0000256" key="4">
    <source>
        <dbReference type="ARBA" id="ARBA00008072"/>
    </source>
</evidence>
<dbReference type="GO" id="GO:0006062">
    <property type="term" value="P:sorbitol catabolic process"/>
    <property type="evidence" value="ECO:0007669"/>
    <property type="project" value="TreeGrafter"/>
</dbReference>
<gene>
    <name evidence="23" type="ORF">BJ875DRAFT_503692</name>
</gene>
<comment type="caution">
    <text evidence="23">The sequence shown here is derived from an EMBL/GenBank/DDBJ whole genome shotgun (WGS) entry which is preliminary data.</text>
</comment>
<evidence type="ECO:0000256" key="5">
    <source>
        <dbReference type="ARBA" id="ARBA00011881"/>
    </source>
</evidence>
<dbReference type="GO" id="GO:0015078">
    <property type="term" value="F:proton transmembrane transporter activity"/>
    <property type="evidence" value="ECO:0007669"/>
    <property type="project" value="InterPro"/>
</dbReference>
<dbReference type="GO" id="GO:0045259">
    <property type="term" value="C:proton-transporting ATP synthase complex"/>
    <property type="evidence" value="ECO:0007669"/>
    <property type="project" value="UniProtKB-KW"/>
</dbReference>
<accession>A0A9P7YLY9</accession>
<dbReference type="Pfam" id="PF00107">
    <property type="entry name" value="ADH_zinc_N"/>
    <property type="match status" value="1"/>
</dbReference>
<evidence type="ECO:0000256" key="11">
    <source>
        <dbReference type="ARBA" id="ARBA00023002"/>
    </source>
</evidence>
<evidence type="ECO:0000259" key="22">
    <source>
        <dbReference type="Pfam" id="PF08240"/>
    </source>
</evidence>
<feature type="domain" description="Alcohol dehydrogenase-like C-terminal" evidence="21">
    <location>
        <begin position="162"/>
        <end position="293"/>
    </location>
</feature>
<dbReference type="InterPro" id="IPR013154">
    <property type="entry name" value="ADH-like_N"/>
</dbReference>
<protein>
    <recommendedName>
        <fullName evidence="18">L-arabinitol 4-dehydrogenase</fullName>
        <ecNumber evidence="17">1.1.1.12</ecNumber>
    </recommendedName>
</protein>
<dbReference type="Pfam" id="PF08240">
    <property type="entry name" value="ADH_N"/>
    <property type="match status" value="1"/>
</dbReference>
<keyword evidence="6" id="KW-0813">Transport</keyword>
<comment type="subcellular location">
    <subcellularLocation>
        <location evidence="2">Mitochondrion membrane</location>
    </subcellularLocation>
</comment>
<feature type="region of interest" description="Disordered" evidence="20">
    <location>
        <begin position="333"/>
        <end position="358"/>
    </location>
</feature>
<feature type="domain" description="Alcohol dehydrogenase-like N-terminal" evidence="22">
    <location>
        <begin position="52"/>
        <end position="105"/>
    </location>
</feature>
<evidence type="ECO:0000256" key="12">
    <source>
        <dbReference type="ARBA" id="ARBA00023027"/>
    </source>
</evidence>
<evidence type="ECO:0000256" key="15">
    <source>
        <dbReference type="ARBA" id="ARBA00023136"/>
    </source>
</evidence>
<evidence type="ECO:0000313" key="24">
    <source>
        <dbReference type="Proteomes" id="UP000824998"/>
    </source>
</evidence>
<keyword evidence="15" id="KW-0472">Membrane</keyword>
<sequence length="507" mass="54118">MSPSAIDITPPGVTMEKPTKSNIGVYTNPNHDLWVAEAQPSVERVAKGDSLKPGEVTVGVKSTGICGSDVHFWHAGCIGPMIVKDTHILGHESAGVVLAVHPSVDNGLLRRYVNHPASWCHKIGNMSFEDGAMLEPLSVALAAMQRSGVRLGDPVLICGAGPIGLISLLCCQAAGACPLVITDIDEGRLKFAKKIVPSVTTHKVERVSPEESAKAIVALFGGIEPAVALECTGVESSISAAIWAAKFGGKVFVIGVGKNEMNIPFMRLSVKEIDLQFQYRYSNTWPRAIRLVQAGIIDMKKLVTHRFQLEDAVKAFETAADAKTGAIKLPGRTARRFESTTTKDAASKTSQTASEYKSKASEGLSRVASSAGPAISGAAKGLGNAMGKIGGRTGRLIAFIERQVPLTVYYARVGFELSRLVFQGQKMSPPPVSTFQSYFQRVVQGARNPGPFFAQTANSLQQLRSLSTAKWAAGGVVFAELLGFFTVGEMIGRVKLVGYRGETESHH</sequence>
<evidence type="ECO:0000256" key="7">
    <source>
        <dbReference type="ARBA" id="ARBA00022547"/>
    </source>
</evidence>
<evidence type="ECO:0000256" key="13">
    <source>
        <dbReference type="ARBA" id="ARBA00023065"/>
    </source>
</evidence>
<evidence type="ECO:0000313" key="23">
    <source>
        <dbReference type="EMBL" id="KAG9235972.1"/>
    </source>
</evidence>
<dbReference type="PANTHER" id="PTHR43161">
    <property type="entry name" value="SORBITOL DEHYDROGENASE"/>
    <property type="match status" value="1"/>
</dbReference>
<dbReference type="InterPro" id="IPR006808">
    <property type="entry name" value="ATP_synth_F0_gsu_mt"/>
</dbReference>
<dbReference type="InterPro" id="IPR045306">
    <property type="entry name" value="SDH-like"/>
</dbReference>
<evidence type="ECO:0000256" key="10">
    <source>
        <dbReference type="ARBA" id="ARBA00022833"/>
    </source>
</evidence>
<evidence type="ECO:0000256" key="2">
    <source>
        <dbReference type="ARBA" id="ARBA00004325"/>
    </source>
</evidence>
<dbReference type="EC" id="1.1.1.12" evidence="17"/>
<comment type="similarity">
    <text evidence="3">Belongs to the ATPase g subunit family.</text>
</comment>
<dbReference type="Proteomes" id="UP000824998">
    <property type="component" value="Unassembled WGS sequence"/>
</dbReference>
<dbReference type="InterPro" id="IPR011032">
    <property type="entry name" value="GroES-like_sf"/>
</dbReference>
<dbReference type="InterPro" id="IPR036291">
    <property type="entry name" value="NAD(P)-bd_dom_sf"/>
</dbReference>
<dbReference type="GO" id="GO:0015986">
    <property type="term" value="P:proton motive force-driven ATP synthesis"/>
    <property type="evidence" value="ECO:0007669"/>
    <property type="project" value="InterPro"/>
</dbReference>
<comment type="similarity">
    <text evidence="4">Belongs to the zinc-containing alcohol dehydrogenase family.</text>
</comment>
<dbReference type="FunFam" id="3.40.50.720:FF:000068">
    <property type="entry name" value="Sorbitol dehydrogenase"/>
    <property type="match status" value="1"/>
</dbReference>
<dbReference type="GO" id="GO:0046872">
    <property type="term" value="F:metal ion binding"/>
    <property type="evidence" value="ECO:0007669"/>
    <property type="project" value="UniProtKB-KW"/>
</dbReference>
<evidence type="ECO:0000256" key="8">
    <source>
        <dbReference type="ARBA" id="ARBA00022723"/>
    </source>
</evidence>
<keyword evidence="24" id="KW-1185">Reference proteome</keyword>
<organism evidence="23 24">
    <name type="scientific">Amylocarpus encephaloides</name>
    <dbReference type="NCBI Taxonomy" id="45428"/>
    <lineage>
        <taxon>Eukaryota</taxon>
        <taxon>Fungi</taxon>
        <taxon>Dikarya</taxon>
        <taxon>Ascomycota</taxon>
        <taxon>Pezizomycotina</taxon>
        <taxon>Leotiomycetes</taxon>
        <taxon>Helotiales</taxon>
        <taxon>Helotiales incertae sedis</taxon>
        <taxon>Amylocarpus</taxon>
    </lineage>
</organism>
<keyword evidence="12" id="KW-0520">NAD</keyword>
<keyword evidence="8" id="KW-0479">Metal-binding</keyword>
<keyword evidence="13" id="KW-0406">Ion transport</keyword>
<keyword evidence="16" id="KW-0066">ATP synthesis</keyword>
<keyword evidence="11" id="KW-0560">Oxidoreductase</keyword>
<evidence type="ECO:0000256" key="18">
    <source>
        <dbReference type="ARBA" id="ARBA00039783"/>
    </source>
</evidence>
<dbReference type="InterPro" id="IPR013149">
    <property type="entry name" value="ADH-like_C"/>
</dbReference>
<evidence type="ECO:0000256" key="14">
    <source>
        <dbReference type="ARBA" id="ARBA00023128"/>
    </source>
</evidence>
<evidence type="ECO:0000256" key="16">
    <source>
        <dbReference type="ARBA" id="ARBA00023310"/>
    </source>
</evidence>
<evidence type="ECO:0000256" key="20">
    <source>
        <dbReference type="SAM" id="MobiDB-lite"/>
    </source>
</evidence>
<dbReference type="Gene3D" id="3.90.180.10">
    <property type="entry name" value="Medium-chain alcohol dehydrogenases, catalytic domain"/>
    <property type="match status" value="2"/>
</dbReference>
<dbReference type="GO" id="GO:0003939">
    <property type="term" value="F:L-iditol 2-dehydrogenase (NAD+) activity"/>
    <property type="evidence" value="ECO:0007669"/>
    <property type="project" value="TreeGrafter"/>
</dbReference>
<evidence type="ECO:0000256" key="17">
    <source>
        <dbReference type="ARBA" id="ARBA00038954"/>
    </source>
</evidence>
<dbReference type="GO" id="GO:0050019">
    <property type="term" value="F:L-arabinitol 4-dehydrogenase activity"/>
    <property type="evidence" value="ECO:0007669"/>
    <property type="project" value="UniProtKB-EC"/>
</dbReference>
<dbReference type="SUPFAM" id="SSF50129">
    <property type="entry name" value="GroES-like"/>
    <property type="match status" value="1"/>
</dbReference>
<dbReference type="GO" id="GO:0031966">
    <property type="term" value="C:mitochondrial membrane"/>
    <property type="evidence" value="ECO:0007669"/>
    <property type="project" value="UniProtKB-SubCell"/>
</dbReference>
<comment type="cofactor">
    <cofactor evidence="1">
        <name>Zn(2+)</name>
        <dbReference type="ChEBI" id="CHEBI:29105"/>
    </cofactor>
</comment>
<evidence type="ECO:0000256" key="6">
    <source>
        <dbReference type="ARBA" id="ARBA00022448"/>
    </source>
</evidence>
<evidence type="ECO:0000256" key="1">
    <source>
        <dbReference type="ARBA" id="ARBA00001947"/>
    </source>
</evidence>
<name>A0A9P7YLY9_9HELO</name>
<reference evidence="23" key="1">
    <citation type="journal article" date="2021" name="IMA Fungus">
        <title>Genomic characterization of three marine fungi, including Emericellopsis atlantica sp. nov. with signatures of a generalist lifestyle and marine biomass degradation.</title>
        <authorList>
            <person name="Hagestad O.C."/>
            <person name="Hou L."/>
            <person name="Andersen J.H."/>
            <person name="Hansen E.H."/>
            <person name="Altermark B."/>
            <person name="Li C."/>
            <person name="Kuhnert E."/>
            <person name="Cox R.J."/>
            <person name="Crous P.W."/>
            <person name="Spatafora J.W."/>
            <person name="Lail K."/>
            <person name="Amirebrahimi M."/>
            <person name="Lipzen A."/>
            <person name="Pangilinan J."/>
            <person name="Andreopoulos W."/>
            <person name="Hayes R.D."/>
            <person name="Ng V."/>
            <person name="Grigoriev I.V."/>
            <person name="Jackson S.A."/>
            <person name="Sutton T.D.S."/>
            <person name="Dobson A.D.W."/>
            <person name="Rama T."/>
        </authorList>
    </citation>
    <scope>NUCLEOTIDE SEQUENCE</scope>
    <source>
        <strain evidence="23">TRa018bII</strain>
    </source>
</reference>
<dbReference type="CDD" id="cd05285">
    <property type="entry name" value="sorbitol_DH"/>
    <property type="match status" value="1"/>
</dbReference>
<comment type="subunit">
    <text evidence="5">Homotetramer.</text>
</comment>
<dbReference type="AlphaFoldDB" id="A0A9P7YLY9"/>
<evidence type="ECO:0000259" key="21">
    <source>
        <dbReference type="Pfam" id="PF00107"/>
    </source>
</evidence>
<dbReference type="PANTHER" id="PTHR43161:SF12">
    <property type="entry name" value="L-ARABINITOL 4-DEHYDROGENASE"/>
    <property type="match status" value="1"/>
</dbReference>
<keyword evidence="9" id="KW-0375">Hydrogen ion transport</keyword>
<dbReference type="Gene3D" id="3.40.50.720">
    <property type="entry name" value="NAD(P)-binding Rossmann-like Domain"/>
    <property type="match status" value="1"/>
</dbReference>
<proteinExistence type="inferred from homology"/>
<dbReference type="OrthoDB" id="2148442at2759"/>